<dbReference type="PANTHER" id="PTHR45614:SF259">
    <property type="entry name" value="MYB DOMAIN PROTEIN 89-RELATED"/>
    <property type="match status" value="1"/>
</dbReference>
<dbReference type="InterPro" id="IPR050560">
    <property type="entry name" value="MYB_TF"/>
</dbReference>
<accession>A0AAD2A1D5</accession>
<feature type="domain" description="Myb-like" evidence="8">
    <location>
        <begin position="118"/>
        <end position="168"/>
    </location>
</feature>
<feature type="domain" description="HTH myb-type" evidence="9">
    <location>
        <begin position="66"/>
        <end position="117"/>
    </location>
</feature>
<dbReference type="SMART" id="SM00717">
    <property type="entry name" value="SANT"/>
    <property type="match status" value="2"/>
</dbReference>
<evidence type="ECO:0000313" key="10">
    <source>
        <dbReference type="EMBL" id="CAI9779618.1"/>
    </source>
</evidence>
<feature type="region of interest" description="Disordered" evidence="7">
    <location>
        <begin position="276"/>
        <end position="296"/>
    </location>
</feature>
<keyword evidence="11" id="KW-1185">Reference proteome</keyword>
<evidence type="ECO:0000256" key="4">
    <source>
        <dbReference type="ARBA" id="ARBA00023125"/>
    </source>
</evidence>
<dbReference type="EMBL" id="OU503052">
    <property type="protein sequence ID" value="CAI9779618.1"/>
    <property type="molecule type" value="Genomic_DNA"/>
</dbReference>
<evidence type="ECO:0000256" key="1">
    <source>
        <dbReference type="ARBA" id="ARBA00004123"/>
    </source>
</evidence>
<evidence type="ECO:0000259" key="9">
    <source>
        <dbReference type="PROSITE" id="PS51294"/>
    </source>
</evidence>
<dbReference type="FunFam" id="1.10.10.60:FF:000060">
    <property type="entry name" value="MYB transcription factor"/>
    <property type="match status" value="1"/>
</dbReference>
<evidence type="ECO:0000256" key="2">
    <source>
        <dbReference type="ARBA" id="ARBA00022737"/>
    </source>
</evidence>
<evidence type="ECO:0000256" key="7">
    <source>
        <dbReference type="SAM" id="MobiDB-lite"/>
    </source>
</evidence>
<dbReference type="PROSITE" id="PS51294">
    <property type="entry name" value="HTH_MYB"/>
    <property type="match status" value="2"/>
</dbReference>
<feature type="compositionally biased region" description="Polar residues" evidence="7">
    <location>
        <begin position="281"/>
        <end position="296"/>
    </location>
</feature>
<evidence type="ECO:0000256" key="5">
    <source>
        <dbReference type="ARBA" id="ARBA00023163"/>
    </source>
</evidence>
<evidence type="ECO:0000259" key="8">
    <source>
        <dbReference type="PROSITE" id="PS50090"/>
    </source>
</evidence>
<keyword evidence="6" id="KW-0539">Nucleus</keyword>
<keyword evidence="5" id="KW-0804">Transcription</keyword>
<organism evidence="10 11">
    <name type="scientific">Fraxinus pennsylvanica</name>
    <dbReference type="NCBI Taxonomy" id="56036"/>
    <lineage>
        <taxon>Eukaryota</taxon>
        <taxon>Viridiplantae</taxon>
        <taxon>Streptophyta</taxon>
        <taxon>Embryophyta</taxon>
        <taxon>Tracheophyta</taxon>
        <taxon>Spermatophyta</taxon>
        <taxon>Magnoliopsida</taxon>
        <taxon>eudicotyledons</taxon>
        <taxon>Gunneridae</taxon>
        <taxon>Pentapetalae</taxon>
        <taxon>asterids</taxon>
        <taxon>lamiids</taxon>
        <taxon>Lamiales</taxon>
        <taxon>Oleaceae</taxon>
        <taxon>Oleeae</taxon>
        <taxon>Fraxinus</taxon>
    </lineage>
</organism>
<feature type="domain" description="HTH myb-type" evidence="9">
    <location>
        <begin position="118"/>
        <end position="172"/>
    </location>
</feature>
<dbReference type="SUPFAM" id="SSF46689">
    <property type="entry name" value="Homeodomain-like"/>
    <property type="match status" value="1"/>
</dbReference>
<dbReference type="Gene3D" id="1.10.10.60">
    <property type="entry name" value="Homeodomain-like"/>
    <property type="match status" value="2"/>
</dbReference>
<dbReference type="Proteomes" id="UP000834106">
    <property type="component" value="Chromosome 17"/>
</dbReference>
<dbReference type="InterPro" id="IPR009057">
    <property type="entry name" value="Homeodomain-like_sf"/>
</dbReference>
<dbReference type="PANTHER" id="PTHR45614">
    <property type="entry name" value="MYB PROTEIN-RELATED"/>
    <property type="match status" value="1"/>
</dbReference>
<keyword evidence="4" id="KW-0238">DNA-binding</keyword>
<dbReference type="InterPro" id="IPR017930">
    <property type="entry name" value="Myb_dom"/>
</dbReference>
<gene>
    <name evidence="10" type="ORF">FPE_LOCUS27048</name>
</gene>
<sequence>MRDISCGFQDLTSMAPHEMGFQYLKAPLEQNLKRHWFSPPMEEGRSIKLKNEGTENEEIGRKTGLRKLCARGHWRPHEDAKLKELVSRYGPQNWNLIAEKLEGRSGKSCRLRWFNQLDPRLNRRGFTDEEEERLLAAHRMYGNKWAMIARLFPGRTDNAVKNHWHVTMARKNREQISVYRRRKPSCSRVQTNIQNNAYSESTMANDNIADEYAASTCSTDLSLTPSSVTMPRFISRLRPVQQHNLLESKIGLTKEENALVHSNGQHYENEPMRNAAEVDQSGHSDSNSEVTEASESVANNRKANLYMFGENENAKFENIAFIDFLGVGAT</sequence>
<evidence type="ECO:0000256" key="3">
    <source>
        <dbReference type="ARBA" id="ARBA00023015"/>
    </source>
</evidence>
<proteinExistence type="predicted"/>
<evidence type="ECO:0000256" key="6">
    <source>
        <dbReference type="ARBA" id="ARBA00023242"/>
    </source>
</evidence>
<name>A0AAD2A1D5_9LAMI</name>
<dbReference type="Pfam" id="PF13921">
    <property type="entry name" value="Myb_DNA-bind_6"/>
    <property type="match status" value="1"/>
</dbReference>
<dbReference type="AlphaFoldDB" id="A0AAD2A1D5"/>
<keyword evidence="2" id="KW-0677">Repeat</keyword>
<dbReference type="FunFam" id="1.10.10.60:FF:000356">
    <property type="entry name" value="MYB transcription factor"/>
    <property type="match status" value="1"/>
</dbReference>
<dbReference type="PROSITE" id="PS50090">
    <property type="entry name" value="MYB_LIKE"/>
    <property type="match status" value="2"/>
</dbReference>
<evidence type="ECO:0000313" key="11">
    <source>
        <dbReference type="Proteomes" id="UP000834106"/>
    </source>
</evidence>
<reference evidence="10" key="1">
    <citation type="submission" date="2023-05" db="EMBL/GenBank/DDBJ databases">
        <authorList>
            <person name="Huff M."/>
        </authorList>
    </citation>
    <scope>NUCLEOTIDE SEQUENCE</scope>
</reference>
<dbReference type="GO" id="GO:0005634">
    <property type="term" value="C:nucleus"/>
    <property type="evidence" value="ECO:0007669"/>
    <property type="project" value="UniProtKB-SubCell"/>
</dbReference>
<dbReference type="InterPro" id="IPR001005">
    <property type="entry name" value="SANT/Myb"/>
</dbReference>
<protein>
    <submittedName>
        <fullName evidence="10">Uncharacterized protein</fullName>
    </submittedName>
</protein>
<dbReference type="GO" id="GO:0000978">
    <property type="term" value="F:RNA polymerase II cis-regulatory region sequence-specific DNA binding"/>
    <property type="evidence" value="ECO:0007669"/>
    <property type="project" value="TreeGrafter"/>
</dbReference>
<keyword evidence="3" id="KW-0805">Transcription regulation</keyword>
<dbReference type="CDD" id="cd00167">
    <property type="entry name" value="SANT"/>
    <property type="match status" value="2"/>
</dbReference>
<dbReference type="GO" id="GO:0000981">
    <property type="term" value="F:DNA-binding transcription factor activity, RNA polymerase II-specific"/>
    <property type="evidence" value="ECO:0007669"/>
    <property type="project" value="TreeGrafter"/>
</dbReference>
<comment type="subcellular location">
    <subcellularLocation>
        <location evidence="1">Nucleus</location>
    </subcellularLocation>
</comment>
<feature type="domain" description="Myb-like" evidence="8">
    <location>
        <begin position="71"/>
        <end position="117"/>
    </location>
</feature>